<organism evidence="2 3">
    <name type="scientific">Cirrhinus molitorella</name>
    <name type="common">mud carp</name>
    <dbReference type="NCBI Taxonomy" id="172907"/>
    <lineage>
        <taxon>Eukaryota</taxon>
        <taxon>Metazoa</taxon>
        <taxon>Chordata</taxon>
        <taxon>Craniata</taxon>
        <taxon>Vertebrata</taxon>
        <taxon>Euteleostomi</taxon>
        <taxon>Actinopterygii</taxon>
        <taxon>Neopterygii</taxon>
        <taxon>Teleostei</taxon>
        <taxon>Ostariophysi</taxon>
        <taxon>Cypriniformes</taxon>
        <taxon>Cyprinidae</taxon>
        <taxon>Labeoninae</taxon>
        <taxon>Labeonini</taxon>
        <taxon>Cirrhinus</taxon>
    </lineage>
</organism>
<evidence type="ECO:0000313" key="2">
    <source>
        <dbReference type="EMBL" id="KAL1277034.1"/>
    </source>
</evidence>
<evidence type="ECO:0000313" key="3">
    <source>
        <dbReference type="Proteomes" id="UP001558613"/>
    </source>
</evidence>
<accession>A0ABR3NJ89</accession>
<feature type="compositionally biased region" description="Basic and acidic residues" evidence="1">
    <location>
        <begin position="27"/>
        <end position="36"/>
    </location>
</feature>
<protein>
    <submittedName>
        <fullName evidence="2">Uncharacterized protein</fullName>
    </submittedName>
</protein>
<comment type="caution">
    <text evidence="2">The sequence shown here is derived from an EMBL/GenBank/DDBJ whole genome shotgun (WGS) entry which is preliminary data.</text>
</comment>
<feature type="region of interest" description="Disordered" evidence="1">
    <location>
        <begin position="1"/>
        <end position="42"/>
    </location>
</feature>
<sequence length="120" mass="14170">MARLTSKEKTARYRQKVNSDPAARAEYLARKRESYQRRKHEGKIPYVKSDELSERERNNLRNKWKAASRGYRERRKMEKAMLDLTPQSIENTLPDPAGVELVEGSKRVQGGVWWWVLHSK</sequence>
<dbReference type="Proteomes" id="UP001558613">
    <property type="component" value="Unassembled WGS sequence"/>
</dbReference>
<feature type="compositionally biased region" description="Basic and acidic residues" evidence="1">
    <location>
        <begin position="1"/>
        <end position="11"/>
    </location>
</feature>
<gene>
    <name evidence="2" type="ORF">QQF64_023707</name>
</gene>
<dbReference type="EMBL" id="JAYMGO010000003">
    <property type="protein sequence ID" value="KAL1277034.1"/>
    <property type="molecule type" value="Genomic_DNA"/>
</dbReference>
<keyword evidence="3" id="KW-1185">Reference proteome</keyword>
<proteinExistence type="predicted"/>
<evidence type="ECO:0000256" key="1">
    <source>
        <dbReference type="SAM" id="MobiDB-lite"/>
    </source>
</evidence>
<name>A0ABR3NJ89_9TELE</name>
<reference evidence="2 3" key="1">
    <citation type="submission" date="2023-09" db="EMBL/GenBank/DDBJ databases">
        <authorList>
            <person name="Wang M."/>
        </authorList>
    </citation>
    <scope>NUCLEOTIDE SEQUENCE [LARGE SCALE GENOMIC DNA]</scope>
    <source>
        <strain evidence="2">GT-2023</strain>
        <tissue evidence="2">Liver</tissue>
    </source>
</reference>